<dbReference type="Proteomes" id="UP001604336">
    <property type="component" value="Unassembled WGS sequence"/>
</dbReference>
<protein>
    <submittedName>
        <fullName evidence="1">Uncharacterized protein</fullName>
    </submittedName>
</protein>
<keyword evidence="2" id="KW-1185">Reference proteome</keyword>
<sequence>MLSQYDDQNNLEDAMLVDTSEINNASLRTPKSHREMLQCNPKTRVLVDLILRPISMEIESEELDNEQVDQMQLDEQQSSANHLQRCRTRNRPPTTRVLEASANGFLTVKPREERKCHQMCIKPPDKQHSSRNLRLMRFTKY</sequence>
<evidence type="ECO:0000313" key="2">
    <source>
        <dbReference type="Proteomes" id="UP001604336"/>
    </source>
</evidence>
<organism evidence="1 2">
    <name type="scientific">Abeliophyllum distichum</name>
    <dbReference type="NCBI Taxonomy" id="126358"/>
    <lineage>
        <taxon>Eukaryota</taxon>
        <taxon>Viridiplantae</taxon>
        <taxon>Streptophyta</taxon>
        <taxon>Embryophyta</taxon>
        <taxon>Tracheophyta</taxon>
        <taxon>Spermatophyta</taxon>
        <taxon>Magnoliopsida</taxon>
        <taxon>eudicotyledons</taxon>
        <taxon>Gunneridae</taxon>
        <taxon>Pentapetalae</taxon>
        <taxon>asterids</taxon>
        <taxon>lamiids</taxon>
        <taxon>Lamiales</taxon>
        <taxon>Oleaceae</taxon>
        <taxon>Forsythieae</taxon>
        <taxon>Abeliophyllum</taxon>
    </lineage>
</organism>
<accession>A0ABD1U087</accession>
<dbReference type="EMBL" id="JBFOLK010000004">
    <property type="protein sequence ID" value="KAL2518417.1"/>
    <property type="molecule type" value="Genomic_DNA"/>
</dbReference>
<dbReference type="AlphaFoldDB" id="A0ABD1U087"/>
<comment type="caution">
    <text evidence="1">The sequence shown here is derived from an EMBL/GenBank/DDBJ whole genome shotgun (WGS) entry which is preliminary data.</text>
</comment>
<name>A0ABD1U087_9LAMI</name>
<proteinExistence type="predicted"/>
<gene>
    <name evidence="1" type="ORF">Adt_14664</name>
</gene>
<evidence type="ECO:0000313" key="1">
    <source>
        <dbReference type="EMBL" id="KAL2518417.1"/>
    </source>
</evidence>
<reference evidence="2" key="1">
    <citation type="submission" date="2024-07" db="EMBL/GenBank/DDBJ databases">
        <title>Two chromosome-level genome assemblies of Korean endemic species Abeliophyllum distichum and Forsythia ovata (Oleaceae).</title>
        <authorList>
            <person name="Jang H."/>
        </authorList>
    </citation>
    <scope>NUCLEOTIDE SEQUENCE [LARGE SCALE GENOMIC DNA]</scope>
</reference>